<sequence length="546" mass="63277">MSQAIGGLLREVRHFTMPQTRTTFLDIPAEVRERIFLYADLISGAVIQLCHSSRRAYRTDIPQSHFRFTYNILQTCKTVYAQVKSILFARNSILVHHRNVEGGLEILRSLSREQCRSLRHLFVHLHVEDAIPDRGPWLKPEQIAAWQTTARQILSRIEPGMLKLYLISDTGDSQETRAVCQPLLEFPGKLKDCRLRLGSTRQHRLSILALDTVTRIQGGDPDVRKRPFRFPDLPFEIRRQILEYTDLVTPYNQVQWNSSRGFHGICDRCHCGLQHGEICHSRFHWFGWYTQWDSIETGPFCRRRRSVYSSDCYCWSPPDGLMLASRAVYQEAMSVFYSCNYIVVTPSEDVDFRVCSLDSQSRLDASRFITRHKWPGVLRYLRSLELVLPAVIPASCPEISSSLYLDWRSAISHLKAHANLANLTVVVHTSLSVSRHLLARNMPSDLTAESTLEARARLLTPLQALRQMKRFFVYLEWSWHWTPSYLESLRMGGRVNHEREHGLVVEMETWLERVVMGNSYDSLAVGKADEEPSDWARFELDKYGYM</sequence>
<reference evidence="1 2" key="1">
    <citation type="journal article" date="2022" name="New Phytol.">
        <title>Ecological generalism drives hyperdiversity of secondary metabolite gene clusters in xylarialean endophytes.</title>
        <authorList>
            <person name="Franco M.E.E."/>
            <person name="Wisecaver J.H."/>
            <person name="Arnold A.E."/>
            <person name="Ju Y.M."/>
            <person name="Slot J.C."/>
            <person name="Ahrendt S."/>
            <person name="Moore L.P."/>
            <person name="Eastman K.E."/>
            <person name="Scott K."/>
            <person name="Konkel Z."/>
            <person name="Mondo S.J."/>
            <person name="Kuo A."/>
            <person name="Hayes R.D."/>
            <person name="Haridas S."/>
            <person name="Andreopoulos B."/>
            <person name="Riley R."/>
            <person name="LaButti K."/>
            <person name="Pangilinan J."/>
            <person name="Lipzen A."/>
            <person name="Amirebrahimi M."/>
            <person name="Yan J."/>
            <person name="Adam C."/>
            <person name="Keymanesh K."/>
            <person name="Ng V."/>
            <person name="Louie K."/>
            <person name="Northen T."/>
            <person name="Drula E."/>
            <person name="Henrissat B."/>
            <person name="Hsieh H.M."/>
            <person name="Youens-Clark K."/>
            <person name="Lutzoni F."/>
            <person name="Miadlikowska J."/>
            <person name="Eastwood D.C."/>
            <person name="Hamelin R.C."/>
            <person name="Grigoriev I.V."/>
            <person name="U'Ren J.M."/>
        </authorList>
    </citation>
    <scope>NUCLEOTIDE SEQUENCE [LARGE SCALE GENOMIC DNA]</scope>
    <source>
        <strain evidence="1 2">CBS 119005</strain>
    </source>
</reference>
<protein>
    <submittedName>
        <fullName evidence="1">Uncharacterized protein</fullName>
    </submittedName>
</protein>
<dbReference type="EMBL" id="MU393452">
    <property type="protein sequence ID" value="KAI4867002.1"/>
    <property type="molecule type" value="Genomic_DNA"/>
</dbReference>
<gene>
    <name evidence="1" type="ORF">F4820DRAFT_415137</name>
</gene>
<evidence type="ECO:0000313" key="1">
    <source>
        <dbReference type="EMBL" id="KAI4867002.1"/>
    </source>
</evidence>
<proteinExistence type="predicted"/>
<evidence type="ECO:0000313" key="2">
    <source>
        <dbReference type="Proteomes" id="UP001497700"/>
    </source>
</evidence>
<organism evidence="1 2">
    <name type="scientific">Hypoxylon rubiginosum</name>
    <dbReference type="NCBI Taxonomy" id="110542"/>
    <lineage>
        <taxon>Eukaryota</taxon>
        <taxon>Fungi</taxon>
        <taxon>Dikarya</taxon>
        <taxon>Ascomycota</taxon>
        <taxon>Pezizomycotina</taxon>
        <taxon>Sordariomycetes</taxon>
        <taxon>Xylariomycetidae</taxon>
        <taxon>Xylariales</taxon>
        <taxon>Hypoxylaceae</taxon>
        <taxon>Hypoxylon</taxon>
    </lineage>
</organism>
<keyword evidence="2" id="KW-1185">Reference proteome</keyword>
<comment type="caution">
    <text evidence="1">The sequence shown here is derived from an EMBL/GenBank/DDBJ whole genome shotgun (WGS) entry which is preliminary data.</text>
</comment>
<dbReference type="Proteomes" id="UP001497700">
    <property type="component" value="Unassembled WGS sequence"/>
</dbReference>
<accession>A0ACB9Z6R7</accession>
<name>A0ACB9Z6R7_9PEZI</name>